<dbReference type="InParanoid" id="A0A2P5F0U1"/>
<evidence type="ECO:0000313" key="1">
    <source>
        <dbReference type="EMBL" id="PON91389.1"/>
    </source>
</evidence>
<keyword evidence="2" id="KW-1185">Reference proteome</keyword>
<dbReference type="EMBL" id="JXTC01000075">
    <property type="protein sequence ID" value="PON91389.1"/>
    <property type="molecule type" value="Genomic_DNA"/>
</dbReference>
<comment type="caution">
    <text evidence="1">The sequence shown here is derived from an EMBL/GenBank/DDBJ whole genome shotgun (WGS) entry which is preliminary data.</text>
</comment>
<evidence type="ECO:0000313" key="2">
    <source>
        <dbReference type="Proteomes" id="UP000237000"/>
    </source>
</evidence>
<proteinExistence type="predicted"/>
<reference evidence="2" key="1">
    <citation type="submission" date="2016-06" db="EMBL/GenBank/DDBJ databases">
        <title>Parallel loss of symbiosis genes in relatives of nitrogen-fixing non-legume Parasponia.</title>
        <authorList>
            <person name="Van Velzen R."/>
            <person name="Holmer R."/>
            <person name="Bu F."/>
            <person name="Rutten L."/>
            <person name="Van Zeijl A."/>
            <person name="Liu W."/>
            <person name="Santuari L."/>
            <person name="Cao Q."/>
            <person name="Sharma T."/>
            <person name="Shen D."/>
            <person name="Roswanjaya Y."/>
            <person name="Wardhani T."/>
            <person name="Kalhor M.S."/>
            <person name="Jansen J."/>
            <person name="Van den Hoogen J."/>
            <person name="Gungor B."/>
            <person name="Hartog M."/>
            <person name="Hontelez J."/>
            <person name="Verver J."/>
            <person name="Yang W.-C."/>
            <person name="Schijlen E."/>
            <person name="Repin R."/>
            <person name="Schilthuizen M."/>
            <person name="Schranz E."/>
            <person name="Heidstra R."/>
            <person name="Miyata K."/>
            <person name="Fedorova E."/>
            <person name="Kohlen W."/>
            <person name="Bisseling T."/>
            <person name="Smit S."/>
            <person name="Geurts R."/>
        </authorList>
    </citation>
    <scope>NUCLEOTIDE SEQUENCE [LARGE SCALE GENOMIC DNA]</scope>
    <source>
        <strain evidence="2">cv. RG33-2</strain>
    </source>
</reference>
<dbReference type="AlphaFoldDB" id="A0A2P5F0U1"/>
<protein>
    <submittedName>
        <fullName evidence="1">Uncharacterized protein</fullName>
    </submittedName>
</protein>
<name>A0A2P5F0U1_TREOI</name>
<gene>
    <name evidence="1" type="ORF">TorRG33x02_129520</name>
</gene>
<dbReference type="Proteomes" id="UP000237000">
    <property type="component" value="Unassembled WGS sequence"/>
</dbReference>
<organism evidence="1 2">
    <name type="scientific">Trema orientale</name>
    <name type="common">Charcoal tree</name>
    <name type="synonym">Celtis orientalis</name>
    <dbReference type="NCBI Taxonomy" id="63057"/>
    <lineage>
        <taxon>Eukaryota</taxon>
        <taxon>Viridiplantae</taxon>
        <taxon>Streptophyta</taxon>
        <taxon>Embryophyta</taxon>
        <taxon>Tracheophyta</taxon>
        <taxon>Spermatophyta</taxon>
        <taxon>Magnoliopsida</taxon>
        <taxon>eudicotyledons</taxon>
        <taxon>Gunneridae</taxon>
        <taxon>Pentapetalae</taxon>
        <taxon>rosids</taxon>
        <taxon>fabids</taxon>
        <taxon>Rosales</taxon>
        <taxon>Cannabaceae</taxon>
        <taxon>Trema</taxon>
    </lineage>
</organism>
<sequence length="66" mass="7286">MFSRHHGLVGLPAATFALARINCSGLHPSLCYTRGGTHKHDKGSPRECLLEWLEDRNISRGLGNET</sequence>
<accession>A0A2P5F0U1</accession>